<reference evidence="9" key="1">
    <citation type="journal article" date="2016" name="Nature">
        <title>The genome of the seagrass Zostera marina reveals angiosperm adaptation to the sea.</title>
        <authorList>
            <person name="Olsen J.L."/>
            <person name="Rouze P."/>
            <person name="Verhelst B."/>
            <person name="Lin Y.-C."/>
            <person name="Bayer T."/>
            <person name="Collen J."/>
            <person name="Dattolo E."/>
            <person name="De Paoli E."/>
            <person name="Dittami S."/>
            <person name="Maumus F."/>
            <person name="Michel G."/>
            <person name="Kersting A."/>
            <person name="Lauritano C."/>
            <person name="Lohaus R."/>
            <person name="Toepel M."/>
            <person name="Tonon T."/>
            <person name="Vanneste K."/>
            <person name="Amirebrahimi M."/>
            <person name="Brakel J."/>
            <person name="Bostroem C."/>
            <person name="Chovatia M."/>
            <person name="Grimwood J."/>
            <person name="Jenkins J.W."/>
            <person name="Jueterbock A."/>
            <person name="Mraz A."/>
            <person name="Stam W.T."/>
            <person name="Tice H."/>
            <person name="Bornberg-Bauer E."/>
            <person name="Green P.J."/>
            <person name="Pearson G.A."/>
            <person name="Procaccini G."/>
            <person name="Duarte C.M."/>
            <person name="Schmutz J."/>
            <person name="Reusch T.B.H."/>
            <person name="Van de Peer Y."/>
        </authorList>
    </citation>
    <scope>NUCLEOTIDE SEQUENCE [LARGE SCALE GENOMIC DNA]</scope>
    <source>
        <strain evidence="9">cv. Finnish</strain>
    </source>
</reference>
<dbReference type="Proteomes" id="UP000036987">
    <property type="component" value="Unassembled WGS sequence"/>
</dbReference>
<dbReference type="FunFam" id="3.30.200.20:FF:000466">
    <property type="entry name" value="Putative LRR receptor-like serine/threonine-protein kinase"/>
    <property type="match status" value="1"/>
</dbReference>
<dbReference type="GO" id="GO:0016020">
    <property type="term" value="C:membrane"/>
    <property type="evidence" value="ECO:0007669"/>
    <property type="project" value="UniProtKB-SubCell"/>
</dbReference>
<dbReference type="OrthoDB" id="1394818at2759"/>
<evidence type="ECO:0000256" key="5">
    <source>
        <dbReference type="ARBA" id="ARBA00022989"/>
    </source>
</evidence>
<keyword evidence="6" id="KW-0472">Membrane</keyword>
<dbReference type="SUPFAM" id="SSF52058">
    <property type="entry name" value="L domain-like"/>
    <property type="match status" value="1"/>
</dbReference>
<dbReference type="PROSITE" id="PS50011">
    <property type="entry name" value="PROTEIN_KINASE_DOM"/>
    <property type="match status" value="1"/>
</dbReference>
<dbReference type="PROSITE" id="PS51450">
    <property type="entry name" value="LRR"/>
    <property type="match status" value="1"/>
</dbReference>
<evidence type="ECO:0000256" key="4">
    <source>
        <dbReference type="ARBA" id="ARBA00022737"/>
    </source>
</evidence>
<dbReference type="PRINTS" id="PR00019">
    <property type="entry name" value="LEURICHRPT"/>
</dbReference>
<dbReference type="Pfam" id="PF13855">
    <property type="entry name" value="LRR_8"/>
    <property type="match status" value="1"/>
</dbReference>
<gene>
    <name evidence="8" type="ORF">ZOSMA_181G00200</name>
</gene>
<accession>A0A0K9PT13</accession>
<dbReference type="InterPro" id="IPR051824">
    <property type="entry name" value="LRR_Rcpt-Like_S/T_Kinase"/>
</dbReference>
<feature type="domain" description="Protein kinase" evidence="7">
    <location>
        <begin position="451"/>
        <end position="723"/>
    </location>
</feature>
<evidence type="ECO:0000256" key="6">
    <source>
        <dbReference type="ARBA" id="ARBA00023136"/>
    </source>
</evidence>
<keyword evidence="9" id="KW-1185">Reference proteome</keyword>
<dbReference type="Gene3D" id="3.30.200.20">
    <property type="entry name" value="Phosphorylase Kinase, domain 1"/>
    <property type="match status" value="1"/>
</dbReference>
<dbReference type="InterPro" id="IPR000719">
    <property type="entry name" value="Prot_kinase_dom"/>
</dbReference>
<organism evidence="8 9">
    <name type="scientific">Zostera marina</name>
    <name type="common">Eelgrass</name>
    <dbReference type="NCBI Taxonomy" id="29655"/>
    <lineage>
        <taxon>Eukaryota</taxon>
        <taxon>Viridiplantae</taxon>
        <taxon>Streptophyta</taxon>
        <taxon>Embryophyta</taxon>
        <taxon>Tracheophyta</taxon>
        <taxon>Spermatophyta</taxon>
        <taxon>Magnoliopsida</taxon>
        <taxon>Liliopsida</taxon>
        <taxon>Zosteraceae</taxon>
        <taxon>Zostera</taxon>
    </lineage>
</organism>
<dbReference type="InterPro" id="IPR011009">
    <property type="entry name" value="Kinase-like_dom_sf"/>
</dbReference>
<keyword evidence="8" id="KW-0418">Kinase</keyword>
<dbReference type="PANTHER" id="PTHR48006:SF10">
    <property type="entry name" value="CALMODULIN-BINDING RECEPTOR KINASE CAMRLK"/>
    <property type="match status" value="1"/>
</dbReference>
<keyword evidence="8" id="KW-0675">Receptor</keyword>
<dbReference type="PANTHER" id="PTHR48006">
    <property type="entry name" value="LEUCINE-RICH REPEAT-CONTAINING PROTEIN DDB_G0281931-RELATED"/>
    <property type="match status" value="1"/>
</dbReference>
<comment type="subcellular location">
    <subcellularLocation>
        <location evidence="1">Membrane</location>
    </subcellularLocation>
</comment>
<evidence type="ECO:0000256" key="2">
    <source>
        <dbReference type="ARBA" id="ARBA00022614"/>
    </source>
</evidence>
<protein>
    <submittedName>
        <fullName evidence="8">Putative Receptor kinase</fullName>
    </submittedName>
</protein>
<dbReference type="GO" id="GO:0005524">
    <property type="term" value="F:ATP binding"/>
    <property type="evidence" value="ECO:0007669"/>
    <property type="project" value="InterPro"/>
</dbReference>
<keyword evidence="4" id="KW-0677">Repeat</keyword>
<evidence type="ECO:0000259" key="7">
    <source>
        <dbReference type="PROSITE" id="PS50011"/>
    </source>
</evidence>
<dbReference type="Pfam" id="PF00560">
    <property type="entry name" value="LRR_1"/>
    <property type="match status" value="1"/>
</dbReference>
<comment type="caution">
    <text evidence="8">The sequence shown here is derived from an EMBL/GenBank/DDBJ whole genome shotgun (WGS) entry which is preliminary data.</text>
</comment>
<dbReference type="SUPFAM" id="SSF56112">
    <property type="entry name" value="Protein kinase-like (PK-like)"/>
    <property type="match status" value="1"/>
</dbReference>
<dbReference type="Pfam" id="PF07714">
    <property type="entry name" value="PK_Tyr_Ser-Thr"/>
    <property type="match status" value="1"/>
</dbReference>
<keyword evidence="2" id="KW-0433">Leucine-rich repeat</keyword>
<evidence type="ECO:0000313" key="9">
    <source>
        <dbReference type="Proteomes" id="UP000036987"/>
    </source>
</evidence>
<keyword evidence="5" id="KW-1133">Transmembrane helix</keyword>
<proteinExistence type="predicted"/>
<dbReference type="GO" id="GO:0004672">
    <property type="term" value="F:protein kinase activity"/>
    <property type="evidence" value="ECO:0007669"/>
    <property type="project" value="InterPro"/>
</dbReference>
<dbReference type="STRING" id="29655.A0A0K9PT13"/>
<sequence>MTNKQPMQCCSLVFQMISTFSVERLKRVVDAETLHIKIISTNKWSYILSSIFFFYQNEHMQTMTSIFFIFFIATVSFLPSPSSSSSSVVCSSRDLQLIVRAFASTRGVLPSELESSTTCTDDNRTEIHLSSRNISGTISWMFLHGISTLRVVDLSKNRLHGYIPTTFWASDSLLQLNLASNRVGGTVRFKRRNGFSSLRKLDLSDNRFTNSAKVSGFVSLRYLDLSGNNLRKLPMGVEKLRELSYLDISRCNISGNVKSISLLASLKYLDLSGNQMTGFFPVDFPAIYGLVFLNVSFNNFSGMVRNEEYTKFGESAFLSAGVIIPTNNFSSSSSTTKPTVVWKPSKMLEKKENGFPLLSKVGIACIASIGGAASLGMGALVVFLCCRYLGNIKNKKRKQEADTRSIMDTEAPWVAKLTGTSTGPIAPVIMFEKPLMKLTFSDLVAATSGFGKESQLTEGEGSGPVYRAILPGDIDIAIKVLEKARTVEVDDAKSTFNELAAIKHQNILPLIGYCIAGKEKLLLCEYMENGDLHRWLHELPLMETDKHGTVEDWNVENDTDAVARVRTDLESWATRYRIALGIARGLAFLHHAASKKPIVHGKVAPSNILLDGELNPKIIWIQITKHDELETDTTTESDVYGYGMLLFELLTGHVRSDDTLKWIREILKDGNGLTCLDPRIQIESDKDDREIAQSLRVAYLCTSQKRPSMRQVVGLMKDIRPFAV</sequence>
<evidence type="ECO:0000256" key="1">
    <source>
        <dbReference type="ARBA" id="ARBA00004370"/>
    </source>
</evidence>
<evidence type="ECO:0000313" key="8">
    <source>
        <dbReference type="EMBL" id="KMZ71385.1"/>
    </source>
</evidence>
<dbReference type="InterPro" id="IPR001611">
    <property type="entry name" value="Leu-rich_rpt"/>
</dbReference>
<dbReference type="AlphaFoldDB" id="A0A0K9PT13"/>
<dbReference type="Gene3D" id="1.10.510.10">
    <property type="entry name" value="Transferase(Phosphotransferase) domain 1"/>
    <property type="match status" value="2"/>
</dbReference>
<name>A0A0K9PT13_ZOSMR</name>
<dbReference type="Gene3D" id="3.80.10.10">
    <property type="entry name" value="Ribonuclease Inhibitor"/>
    <property type="match status" value="2"/>
</dbReference>
<evidence type="ECO:0000256" key="3">
    <source>
        <dbReference type="ARBA" id="ARBA00022692"/>
    </source>
</evidence>
<dbReference type="InterPro" id="IPR001245">
    <property type="entry name" value="Ser-Thr/Tyr_kinase_cat_dom"/>
</dbReference>
<keyword evidence="8" id="KW-0808">Transferase</keyword>
<dbReference type="InterPro" id="IPR032675">
    <property type="entry name" value="LRR_dom_sf"/>
</dbReference>
<dbReference type="EMBL" id="LFYR01000676">
    <property type="protein sequence ID" value="KMZ71385.1"/>
    <property type="molecule type" value="Genomic_DNA"/>
</dbReference>
<keyword evidence="3" id="KW-0812">Transmembrane</keyword>
<dbReference type="OMA" id="NAMQGRF"/>